<evidence type="ECO:0000313" key="3">
    <source>
        <dbReference type="EMBL" id="RRB16799.1"/>
    </source>
</evidence>
<feature type="region of interest" description="Disordered" evidence="1">
    <location>
        <begin position="23"/>
        <end position="61"/>
    </location>
</feature>
<gene>
    <name evidence="3" type="ORF">EHT87_00465</name>
</gene>
<evidence type="ECO:0000256" key="2">
    <source>
        <dbReference type="SAM" id="SignalP"/>
    </source>
</evidence>
<organism evidence="3 4">
    <name type="scientific">Larkinella knui</name>
    <dbReference type="NCBI Taxonomy" id="2025310"/>
    <lineage>
        <taxon>Bacteria</taxon>
        <taxon>Pseudomonadati</taxon>
        <taxon>Bacteroidota</taxon>
        <taxon>Cytophagia</taxon>
        <taxon>Cytophagales</taxon>
        <taxon>Spirosomataceae</taxon>
        <taxon>Larkinella</taxon>
    </lineage>
</organism>
<protein>
    <recommendedName>
        <fullName evidence="5">ZU5 domain-containing protein</fullName>
    </recommendedName>
</protein>
<feature type="signal peptide" evidence="2">
    <location>
        <begin position="1"/>
        <end position="17"/>
    </location>
</feature>
<sequence length="446" mass="47555">MKTLVSTALVVALISLAACQKPEHAIEPPDETTDNERPSPTALGQPIGSPVTKTVGPAGGTITTPDGKLTLNIPAGALSKETPISVQAVENKAPNGSGTAYQFGTEAVHLAQPVTVEYAYAPGELSGAVKGNVGLAHQNKQGEWGLSQLAKVDPAKRKLTARIAKVSDEAIAFIEQYRLTPAADTLVYLQERDFKIEFSSMGFGDVSEIDGKPVLDNFIIPLPGAVRDANAVVVRRYGINGDQYGSTRDGTFELLKDAGKNPNARAWFTYQAPSDAPSGNPVALFVELEHGGKEKLMLVSNVYIKNPVGFRVDGKDIKPVRAAGAITPGALTVIVSQDASTTFRNQLSLFVYAPKVGKFSFNYGDAAAVLVYGKNTDYKEYASSYVDKDGKTVYMDGEIILTEVDRNKGVVSGSVHGTVVHKKSTPDGYVLEPVKITGEFQCKLGY</sequence>
<evidence type="ECO:0000256" key="1">
    <source>
        <dbReference type="SAM" id="MobiDB-lite"/>
    </source>
</evidence>
<dbReference type="PROSITE" id="PS51257">
    <property type="entry name" value="PROKAR_LIPOPROTEIN"/>
    <property type="match status" value="1"/>
</dbReference>
<proteinExistence type="predicted"/>
<keyword evidence="2" id="KW-0732">Signal</keyword>
<evidence type="ECO:0008006" key="5">
    <source>
        <dbReference type="Google" id="ProtNLM"/>
    </source>
</evidence>
<dbReference type="Proteomes" id="UP000274271">
    <property type="component" value="Unassembled WGS sequence"/>
</dbReference>
<dbReference type="OrthoDB" id="770607at2"/>
<keyword evidence="4" id="KW-1185">Reference proteome</keyword>
<dbReference type="AlphaFoldDB" id="A0A3P1CU59"/>
<reference evidence="3 4" key="1">
    <citation type="submission" date="2018-11" db="EMBL/GenBank/DDBJ databases">
        <authorList>
            <person name="Zhou Z."/>
            <person name="Wang G."/>
        </authorList>
    </citation>
    <scope>NUCLEOTIDE SEQUENCE [LARGE SCALE GENOMIC DNA]</scope>
    <source>
        <strain evidence="3 4">KCTC42998</strain>
    </source>
</reference>
<comment type="caution">
    <text evidence="3">The sequence shown here is derived from an EMBL/GenBank/DDBJ whole genome shotgun (WGS) entry which is preliminary data.</text>
</comment>
<accession>A0A3P1CU59</accession>
<dbReference type="EMBL" id="RQJP01000001">
    <property type="protein sequence ID" value="RRB16799.1"/>
    <property type="molecule type" value="Genomic_DNA"/>
</dbReference>
<dbReference type="RefSeq" id="WP_124902772.1">
    <property type="nucleotide sequence ID" value="NZ_RQJP01000001.1"/>
</dbReference>
<evidence type="ECO:0000313" key="4">
    <source>
        <dbReference type="Proteomes" id="UP000274271"/>
    </source>
</evidence>
<feature type="chain" id="PRO_5018057450" description="ZU5 domain-containing protein" evidence="2">
    <location>
        <begin position="18"/>
        <end position="446"/>
    </location>
</feature>
<name>A0A3P1CU59_9BACT</name>